<name>A0A4Q9GY60_9MICO</name>
<keyword evidence="11" id="KW-1185">Reference proteome</keyword>
<feature type="signal peptide" evidence="8">
    <location>
        <begin position="1"/>
        <end position="26"/>
    </location>
</feature>
<comment type="similarity">
    <text evidence="2 6">Belongs to the glycosyl hydrolase 43 family.</text>
</comment>
<dbReference type="SUPFAM" id="SSF75005">
    <property type="entry name" value="Arabinanase/levansucrase/invertase"/>
    <property type="match status" value="1"/>
</dbReference>
<evidence type="ECO:0000256" key="8">
    <source>
        <dbReference type="SAM" id="SignalP"/>
    </source>
</evidence>
<evidence type="ECO:0000313" key="10">
    <source>
        <dbReference type="EMBL" id="TBN57220.1"/>
    </source>
</evidence>
<keyword evidence="3 6" id="KW-0378">Hydrolase</keyword>
<dbReference type="CDD" id="cd18616">
    <property type="entry name" value="GH43_ABN-like"/>
    <property type="match status" value="1"/>
</dbReference>
<reference evidence="11" key="1">
    <citation type="submission" date="2019-02" db="EMBL/GenBank/DDBJ databases">
        <title>Glaciihabitans arcticus sp. nov., a psychrotolerant bacterium isolated from polar soil.</title>
        <authorList>
            <person name="Dahal R.H."/>
        </authorList>
    </citation>
    <scope>NUCLEOTIDE SEQUENCE [LARGE SCALE GENOMIC DNA]</scope>
    <source>
        <strain evidence="11">RP-3-7</strain>
    </source>
</reference>
<dbReference type="GO" id="GO:0005975">
    <property type="term" value="P:carbohydrate metabolic process"/>
    <property type="evidence" value="ECO:0007669"/>
    <property type="project" value="InterPro"/>
</dbReference>
<feature type="site" description="Important for catalytic activity, responsible for pKa modulation of the active site Glu and correct orientation of both the proton donor and substrate" evidence="5">
    <location>
        <position position="185"/>
    </location>
</feature>
<evidence type="ECO:0000259" key="9">
    <source>
        <dbReference type="Pfam" id="PF17851"/>
    </source>
</evidence>
<dbReference type="InterPro" id="IPR006710">
    <property type="entry name" value="Glyco_hydro_43"/>
</dbReference>
<evidence type="ECO:0000256" key="3">
    <source>
        <dbReference type="ARBA" id="ARBA00022801"/>
    </source>
</evidence>
<dbReference type="Gene3D" id="2.60.120.200">
    <property type="match status" value="1"/>
</dbReference>
<dbReference type="SUPFAM" id="SSF49899">
    <property type="entry name" value="Concanavalin A-like lectins/glucanases"/>
    <property type="match status" value="1"/>
</dbReference>
<evidence type="ECO:0000256" key="4">
    <source>
        <dbReference type="ARBA" id="ARBA00023295"/>
    </source>
</evidence>
<dbReference type="InterPro" id="IPR041542">
    <property type="entry name" value="GH43_C2"/>
</dbReference>
<protein>
    <submittedName>
        <fullName evidence="10">Arabinan endo-1,5-alpha-L-arabinosidase</fullName>
    </submittedName>
</protein>
<dbReference type="Pfam" id="PF04616">
    <property type="entry name" value="Glyco_hydro_43"/>
    <property type="match status" value="1"/>
</dbReference>
<dbReference type="PANTHER" id="PTHR43301:SF3">
    <property type="entry name" value="ARABINAN ENDO-1,5-ALPHA-L-ARABINOSIDASE A-RELATED"/>
    <property type="match status" value="1"/>
</dbReference>
<keyword evidence="8" id="KW-0732">Signal</keyword>
<evidence type="ECO:0000256" key="7">
    <source>
        <dbReference type="SAM" id="MobiDB-lite"/>
    </source>
</evidence>
<evidence type="ECO:0000313" key="11">
    <source>
        <dbReference type="Proteomes" id="UP000294194"/>
    </source>
</evidence>
<dbReference type="RefSeq" id="WP_130981331.1">
    <property type="nucleotide sequence ID" value="NZ_SISG01000001.1"/>
</dbReference>
<feature type="region of interest" description="Disordered" evidence="7">
    <location>
        <begin position="359"/>
        <end position="379"/>
    </location>
</feature>
<evidence type="ECO:0000256" key="5">
    <source>
        <dbReference type="PIRSR" id="PIRSR606710-2"/>
    </source>
</evidence>
<dbReference type="InterPro" id="IPR013320">
    <property type="entry name" value="ConA-like_dom_sf"/>
</dbReference>
<dbReference type="Pfam" id="PF17851">
    <property type="entry name" value="GH43_C2"/>
    <property type="match status" value="1"/>
</dbReference>
<dbReference type="GO" id="GO:0004553">
    <property type="term" value="F:hydrolase activity, hydrolyzing O-glycosyl compounds"/>
    <property type="evidence" value="ECO:0007669"/>
    <property type="project" value="InterPro"/>
</dbReference>
<dbReference type="InterPro" id="IPR023296">
    <property type="entry name" value="Glyco_hydro_beta-prop_sf"/>
</dbReference>
<dbReference type="Gene3D" id="2.115.10.20">
    <property type="entry name" value="Glycosyl hydrolase domain, family 43"/>
    <property type="match status" value="1"/>
</dbReference>
<feature type="chain" id="PRO_5020345709" evidence="8">
    <location>
        <begin position="27"/>
        <end position="592"/>
    </location>
</feature>
<sequence length="592" mass="63747">MPISRTLVSVAVVLATALAMPMAASAAPSAPPRKPASYTNPLDVTLANGAPAANCADPDVLRGPGKKQVTWYLYCTSDVIDESEVDGSGDPVFHNIPMYTSTDLIEWSYVGDAFPIKPSWIPATGGVWAPEVVFRDGTYFLYYAAPETNVGGSTIGVATSSSPTGPWIDSGAPVLTPTNDRWQFDPEVLTANGKTYLYFGSYFGGLFVRELTADGLTSLPATETRIAVDNRYEGTVIVKHKGWYYFMGSATNCCAGPLTGYSVFAARSRSPFGPFVDQDGVSLLAGRVGGTPVLSQNGNRWVGPGHNTVFTDFSGQDWTIYHAVDQRDPYVEGQTGYTKRPVLLDPLDWKNGWPVVRGNKGPSDERVAGPAAQPGQRSAYKPRFAKDVRVGRAFADLSDTFSQPELSDQWSWVRPDAASTVLANGTLNWQTQAADLHPPAEPLTSVLTEPAPRGDYVVETSVRVTTPAEGCCQNYVQGGLVIYGDDGNYVKLSSASIWNTRQTEFGKNVSPAPAGYPSYGNAVVGPVGEWTYLRIVARDDVYTAYTSLDGRTWRGGTTWTHDLGAGPRIGLISLGGAGFESQFDYVKVSRLK</sequence>
<feature type="domain" description="Beta-xylosidase C-terminal Concanavalin A-like" evidence="9">
    <location>
        <begin position="398"/>
        <end position="554"/>
    </location>
</feature>
<accession>A0A4Q9GY60</accession>
<dbReference type="PANTHER" id="PTHR43301">
    <property type="entry name" value="ARABINAN ENDO-1,5-ALPHA-L-ARABINOSIDASE"/>
    <property type="match status" value="1"/>
</dbReference>
<dbReference type="InterPro" id="IPR050727">
    <property type="entry name" value="GH43_arabinanases"/>
</dbReference>
<evidence type="ECO:0000256" key="6">
    <source>
        <dbReference type="RuleBase" id="RU361187"/>
    </source>
</evidence>
<gene>
    <name evidence="10" type="ORF">EYE40_07305</name>
</gene>
<dbReference type="AlphaFoldDB" id="A0A4Q9GY60"/>
<dbReference type="Proteomes" id="UP000294194">
    <property type="component" value="Unassembled WGS sequence"/>
</dbReference>
<dbReference type="EMBL" id="SISG01000001">
    <property type="protein sequence ID" value="TBN57220.1"/>
    <property type="molecule type" value="Genomic_DNA"/>
</dbReference>
<organism evidence="10 11">
    <name type="scientific">Glaciihabitans arcticus</name>
    <dbReference type="NCBI Taxonomy" id="2668039"/>
    <lineage>
        <taxon>Bacteria</taxon>
        <taxon>Bacillati</taxon>
        <taxon>Actinomycetota</taxon>
        <taxon>Actinomycetes</taxon>
        <taxon>Micrococcales</taxon>
        <taxon>Microbacteriaceae</taxon>
        <taxon>Glaciihabitans</taxon>
    </lineage>
</organism>
<proteinExistence type="inferred from homology"/>
<comment type="caution">
    <text evidence="10">The sequence shown here is derived from an EMBL/GenBank/DDBJ whole genome shotgun (WGS) entry which is preliminary data.</text>
</comment>
<keyword evidence="4 6" id="KW-0326">Glycosidase</keyword>
<comment type="pathway">
    <text evidence="1">Glycan metabolism; L-arabinan degradation.</text>
</comment>
<evidence type="ECO:0000256" key="2">
    <source>
        <dbReference type="ARBA" id="ARBA00009865"/>
    </source>
</evidence>
<evidence type="ECO:0000256" key="1">
    <source>
        <dbReference type="ARBA" id="ARBA00004834"/>
    </source>
</evidence>